<reference evidence="1 2" key="1">
    <citation type="submission" date="2024-05" db="EMBL/GenBank/DDBJ databases">
        <authorList>
            <person name="Wallberg A."/>
        </authorList>
    </citation>
    <scope>NUCLEOTIDE SEQUENCE [LARGE SCALE GENOMIC DNA]</scope>
</reference>
<sequence>IYISSEISVKCVPKISYTGDVFSVSLVCDIKDDFGSWVACVLKNLCPATRNGEITSLSLQDTHLTDLGIGKVLAAMHKNGISVRRLMKISTTAQISYSKREELKQLAKHRSVAELH</sequence>
<dbReference type="EMBL" id="CAXKWB010044364">
    <property type="protein sequence ID" value="CAL4160528.1"/>
    <property type="molecule type" value="Genomic_DNA"/>
</dbReference>
<organism evidence="1 2">
    <name type="scientific">Meganyctiphanes norvegica</name>
    <name type="common">Northern krill</name>
    <name type="synonym">Thysanopoda norvegica</name>
    <dbReference type="NCBI Taxonomy" id="48144"/>
    <lineage>
        <taxon>Eukaryota</taxon>
        <taxon>Metazoa</taxon>
        <taxon>Ecdysozoa</taxon>
        <taxon>Arthropoda</taxon>
        <taxon>Crustacea</taxon>
        <taxon>Multicrustacea</taxon>
        <taxon>Malacostraca</taxon>
        <taxon>Eumalacostraca</taxon>
        <taxon>Eucarida</taxon>
        <taxon>Euphausiacea</taxon>
        <taxon>Euphausiidae</taxon>
        <taxon>Meganyctiphanes</taxon>
    </lineage>
</organism>
<name>A0AAV2S8H9_MEGNR</name>
<comment type="caution">
    <text evidence="1">The sequence shown here is derived from an EMBL/GenBank/DDBJ whole genome shotgun (WGS) entry which is preliminary data.</text>
</comment>
<evidence type="ECO:0000313" key="2">
    <source>
        <dbReference type="Proteomes" id="UP001497623"/>
    </source>
</evidence>
<proteinExistence type="predicted"/>
<keyword evidence="2" id="KW-1185">Reference proteome</keyword>
<dbReference type="Proteomes" id="UP001497623">
    <property type="component" value="Unassembled WGS sequence"/>
</dbReference>
<feature type="non-terminal residue" evidence="1">
    <location>
        <position position="1"/>
    </location>
</feature>
<gene>
    <name evidence="1" type="ORF">MNOR_LOCUS32500</name>
</gene>
<accession>A0AAV2S8H9</accession>
<feature type="non-terminal residue" evidence="1">
    <location>
        <position position="116"/>
    </location>
</feature>
<protein>
    <submittedName>
        <fullName evidence="1">Uncharacterized protein</fullName>
    </submittedName>
</protein>
<evidence type="ECO:0000313" key="1">
    <source>
        <dbReference type="EMBL" id="CAL4160528.1"/>
    </source>
</evidence>
<dbReference type="AlphaFoldDB" id="A0AAV2S8H9"/>